<evidence type="ECO:0000313" key="4">
    <source>
        <dbReference type="EMBL" id="PWN30018.1"/>
    </source>
</evidence>
<dbReference type="GO" id="GO:0003735">
    <property type="term" value="F:structural constituent of ribosome"/>
    <property type="evidence" value="ECO:0007669"/>
    <property type="project" value="InterPro"/>
</dbReference>
<name>A0A316UYZ4_9BASI</name>
<evidence type="ECO:0000256" key="3">
    <source>
        <dbReference type="ARBA" id="ARBA00023274"/>
    </source>
</evidence>
<dbReference type="PANTHER" id="PTHR12010">
    <property type="entry name" value="40S RIBOSOMAL PROTEIN S29"/>
    <property type="match status" value="1"/>
</dbReference>
<evidence type="ECO:0000256" key="1">
    <source>
        <dbReference type="ARBA" id="ARBA00009083"/>
    </source>
</evidence>
<proteinExistence type="inferred from homology"/>
<comment type="similarity">
    <text evidence="1">Belongs to the universal ribosomal protein uS14 family.</text>
</comment>
<evidence type="ECO:0000256" key="2">
    <source>
        <dbReference type="ARBA" id="ARBA00022980"/>
    </source>
</evidence>
<dbReference type="OrthoDB" id="10252683at2759"/>
<accession>A0A316UYZ4</accession>
<dbReference type="InterPro" id="IPR043140">
    <property type="entry name" value="Ribosomal_uS14_sf"/>
</dbReference>
<dbReference type="Pfam" id="PF00253">
    <property type="entry name" value="Ribosomal_S14"/>
    <property type="match status" value="1"/>
</dbReference>
<protein>
    <recommendedName>
        <fullName evidence="6">Ribosomal protein S14</fullName>
    </recommendedName>
</protein>
<keyword evidence="2" id="KW-0689">Ribosomal protein</keyword>
<evidence type="ECO:0000313" key="5">
    <source>
        <dbReference type="Proteomes" id="UP000245884"/>
    </source>
</evidence>
<sequence>MTHADVWFSHPRQYGKGSRACRVTGNNNGLIRKYGLNIGRQAFREKAHLIGFVKVSWRARQCRRVGLWEKGRDRVQRGNVGDGWTSQRDIPVISTTGRHGVQVADVAIMGRAVPSPSLHVSCAGHGGHSPCRTTY</sequence>
<dbReference type="Proteomes" id="UP000245884">
    <property type="component" value="Unassembled WGS sequence"/>
</dbReference>
<dbReference type="STRING" id="1569628.A0A316UYZ4"/>
<dbReference type="InterPro" id="IPR039744">
    <property type="entry name" value="RIbosomal_uS14_euk_arc"/>
</dbReference>
<dbReference type="EMBL" id="KZ819662">
    <property type="protein sequence ID" value="PWN30018.1"/>
    <property type="molecule type" value="Genomic_DNA"/>
</dbReference>
<organism evidence="4 5">
    <name type="scientific">Jaminaea rosea</name>
    <dbReference type="NCBI Taxonomy" id="1569628"/>
    <lineage>
        <taxon>Eukaryota</taxon>
        <taxon>Fungi</taxon>
        <taxon>Dikarya</taxon>
        <taxon>Basidiomycota</taxon>
        <taxon>Ustilaginomycotina</taxon>
        <taxon>Exobasidiomycetes</taxon>
        <taxon>Microstromatales</taxon>
        <taxon>Microstromatales incertae sedis</taxon>
        <taxon>Jaminaea</taxon>
    </lineage>
</organism>
<dbReference type="GO" id="GO:0022627">
    <property type="term" value="C:cytosolic small ribosomal subunit"/>
    <property type="evidence" value="ECO:0007669"/>
    <property type="project" value="TreeGrafter"/>
</dbReference>
<dbReference type="RefSeq" id="XP_025364630.1">
    <property type="nucleotide sequence ID" value="XM_025504891.1"/>
</dbReference>
<reference evidence="4 5" key="1">
    <citation type="journal article" date="2018" name="Mol. Biol. Evol.">
        <title>Broad Genomic Sampling Reveals a Smut Pathogenic Ancestry of the Fungal Clade Ustilaginomycotina.</title>
        <authorList>
            <person name="Kijpornyongpan T."/>
            <person name="Mondo S.J."/>
            <person name="Barry K."/>
            <person name="Sandor L."/>
            <person name="Lee J."/>
            <person name="Lipzen A."/>
            <person name="Pangilinan J."/>
            <person name="LaButti K."/>
            <person name="Hainaut M."/>
            <person name="Henrissat B."/>
            <person name="Grigoriev I.V."/>
            <person name="Spatafora J.W."/>
            <person name="Aime M.C."/>
        </authorList>
    </citation>
    <scope>NUCLEOTIDE SEQUENCE [LARGE SCALE GENOMIC DNA]</scope>
    <source>
        <strain evidence="4 5">MCA 5214</strain>
    </source>
</reference>
<keyword evidence="5" id="KW-1185">Reference proteome</keyword>
<dbReference type="GeneID" id="37026714"/>
<evidence type="ECO:0008006" key="6">
    <source>
        <dbReference type="Google" id="ProtNLM"/>
    </source>
</evidence>
<dbReference type="PANTHER" id="PTHR12010:SF2">
    <property type="entry name" value="40S RIBOSOMAL PROTEIN S29"/>
    <property type="match status" value="1"/>
</dbReference>
<dbReference type="AlphaFoldDB" id="A0A316UYZ4"/>
<dbReference type="GO" id="GO:0002181">
    <property type="term" value="P:cytoplasmic translation"/>
    <property type="evidence" value="ECO:0007669"/>
    <property type="project" value="TreeGrafter"/>
</dbReference>
<gene>
    <name evidence="4" type="ORF">BDZ90DRAFT_229055</name>
</gene>
<keyword evidence="3" id="KW-0687">Ribonucleoprotein</keyword>
<dbReference type="InterPro" id="IPR001209">
    <property type="entry name" value="Ribosomal_uS14"/>
</dbReference>
<dbReference type="Gene3D" id="4.10.830.10">
    <property type="entry name" value="30s Ribosomal Protein S14, Chain N"/>
    <property type="match status" value="1"/>
</dbReference>
<dbReference type="FunFam" id="4.10.830.10:FF:000002">
    <property type="entry name" value="40S ribosomal protein S29"/>
    <property type="match status" value="1"/>
</dbReference>
<dbReference type="GO" id="GO:0008270">
    <property type="term" value="F:zinc ion binding"/>
    <property type="evidence" value="ECO:0007669"/>
    <property type="project" value="InterPro"/>
</dbReference>